<evidence type="ECO:0000313" key="2">
    <source>
        <dbReference type="EMBL" id="KIY52220.1"/>
    </source>
</evidence>
<dbReference type="OrthoDB" id="4991875at2759"/>
<feature type="chain" id="PRO_5002316472" evidence="1">
    <location>
        <begin position="19"/>
        <end position="69"/>
    </location>
</feature>
<keyword evidence="1" id="KW-0732">Signal</keyword>
<dbReference type="EMBL" id="KN881645">
    <property type="protein sequence ID" value="KIY52220.1"/>
    <property type="molecule type" value="Genomic_DNA"/>
</dbReference>
<feature type="signal peptide" evidence="1">
    <location>
        <begin position="1"/>
        <end position="18"/>
    </location>
</feature>
<reference evidence="2 3" key="1">
    <citation type="journal article" date="2015" name="Fungal Genet. Biol.">
        <title>Evolution of novel wood decay mechanisms in Agaricales revealed by the genome sequences of Fistulina hepatica and Cylindrobasidium torrendii.</title>
        <authorList>
            <person name="Floudas D."/>
            <person name="Held B.W."/>
            <person name="Riley R."/>
            <person name="Nagy L.G."/>
            <person name="Koehler G."/>
            <person name="Ransdell A.S."/>
            <person name="Younus H."/>
            <person name="Chow J."/>
            <person name="Chiniquy J."/>
            <person name="Lipzen A."/>
            <person name="Tritt A."/>
            <person name="Sun H."/>
            <person name="Haridas S."/>
            <person name="LaButti K."/>
            <person name="Ohm R.A."/>
            <person name="Kues U."/>
            <person name="Blanchette R.A."/>
            <person name="Grigoriev I.V."/>
            <person name="Minto R.E."/>
            <person name="Hibbett D.S."/>
        </authorList>
    </citation>
    <scope>NUCLEOTIDE SEQUENCE [LARGE SCALE GENOMIC DNA]</scope>
    <source>
        <strain evidence="2 3">ATCC 64428</strain>
    </source>
</reference>
<gene>
    <name evidence="2" type="ORF">FISHEDRAFT_70164</name>
</gene>
<evidence type="ECO:0000256" key="1">
    <source>
        <dbReference type="SAM" id="SignalP"/>
    </source>
</evidence>
<evidence type="ECO:0000313" key="3">
    <source>
        <dbReference type="Proteomes" id="UP000054144"/>
    </source>
</evidence>
<organism evidence="2 3">
    <name type="scientific">Fistulina hepatica ATCC 64428</name>
    <dbReference type="NCBI Taxonomy" id="1128425"/>
    <lineage>
        <taxon>Eukaryota</taxon>
        <taxon>Fungi</taxon>
        <taxon>Dikarya</taxon>
        <taxon>Basidiomycota</taxon>
        <taxon>Agaricomycotina</taxon>
        <taxon>Agaricomycetes</taxon>
        <taxon>Agaricomycetidae</taxon>
        <taxon>Agaricales</taxon>
        <taxon>Fistulinaceae</taxon>
        <taxon>Fistulina</taxon>
    </lineage>
</organism>
<sequence length="69" mass="7422">MISLGVVLFTFSFCRVFAQTSLYIPDFDPQPVSVSVIGVDSQGRTTYQLQPGVVTNSDEGQGFDGTGML</sequence>
<protein>
    <submittedName>
        <fullName evidence="2">Uncharacterized protein</fullName>
    </submittedName>
</protein>
<proteinExistence type="predicted"/>
<accession>A0A0D7AK60</accession>
<dbReference type="AlphaFoldDB" id="A0A0D7AK60"/>
<keyword evidence="3" id="KW-1185">Reference proteome</keyword>
<dbReference type="Proteomes" id="UP000054144">
    <property type="component" value="Unassembled WGS sequence"/>
</dbReference>
<name>A0A0D7AK60_9AGAR</name>